<protein>
    <submittedName>
        <fullName evidence="1">Uncharacterized protein</fullName>
    </submittedName>
</protein>
<evidence type="ECO:0000313" key="1">
    <source>
        <dbReference type="EMBL" id="MFC7346013.1"/>
    </source>
</evidence>
<dbReference type="Proteomes" id="UP001596550">
    <property type="component" value="Unassembled WGS sequence"/>
</dbReference>
<proteinExistence type="predicted"/>
<evidence type="ECO:0000313" key="2">
    <source>
        <dbReference type="Proteomes" id="UP001596550"/>
    </source>
</evidence>
<dbReference type="RefSeq" id="WP_378174507.1">
    <property type="nucleotide sequence ID" value="NZ_JBHTCR010000002.1"/>
</dbReference>
<comment type="caution">
    <text evidence="1">The sequence shown here is derived from an EMBL/GenBank/DDBJ whole genome shotgun (WGS) entry which is preliminary data.</text>
</comment>
<organism evidence="1 2">
    <name type="scientific">Chryseobacterium zhengzhouense</name>
    <dbReference type="NCBI Taxonomy" id="1636086"/>
    <lineage>
        <taxon>Bacteria</taxon>
        <taxon>Pseudomonadati</taxon>
        <taxon>Bacteroidota</taxon>
        <taxon>Flavobacteriia</taxon>
        <taxon>Flavobacteriales</taxon>
        <taxon>Weeksellaceae</taxon>
        <taxon>Chryseobacterium group</taxon>
        <taxon>Chryseobacterium</taxon>
    </lineage>
</organism>
<name>A0ABW2LWC7_9FLAO</name>
<gene>
    <name evidence="1" type="ORF">ACFQO9_04680</name>
</gene>
<accession>A0ABW2LWC7</accession>
<sequence>MTNLENFEVPIHIHLNIDETFDFIDANLPQKYSSAIKEMLPEGNTYPMDYIRKVKRERINNAVIISCLYFLAKRHFDNKNLES</sequence>
<keyword evidence="2" id="KW-1185">Reference proteome</keyword>
<reference evidence="2" key="1">
    <citation type="journal article" date="2019" name="Int. J. Syst. Evol. Microbiol.">
        <title>The Global Catalogue of Microorganisms (GCM) 10K type strain sequencing project: providing services to taxonomists for standard genome sequencing and annotation.</title>
        <authorList>
            <consortium name="The Broad Institute Genomics Platform"/>
            <consortium name="The Broad Institute Genome Sequencing Center for Infectious Disease"/>
            <person name="Wu L."/>
            <person name="Ma J."/>
        </authorList>
    </citation>
    <scope>NUCLEOTIDE SEQUENCE [LARGE SCALE GENOMIC DNA]</scope>
    <source>
        <strain evidence="2">CCUG 54781</strain>
    </source>
</reference>
<dbReference type="EMBL" id="JBHTCR010000002">
    <property type="protein sequence ID" value="MFC7346013.1"/>
    <property type="molecule type" value="Genomic_DNA"/>
</dbReference>